<dbReference type="EMBL" id="FNDU01000029">
    <property type="protein sequence ID" value="SDJ17800.1"/>
    <property type="molecule type" value="Genomic_DNA"/>
</dbReference>
<dbReference type="NCBIfam" id="NF033516">
    <property type="entry name" value="transpos_IS3"/>
    <property type="match status" value="1"/>
</dbReference>
<dbReference type="InterPro" id="IPR050900">
    <property type="entry name" value="Transposase_IS3/IS150/IS904"/>
</dbReference>
<dbReference type="STRING" id="930129.SAMN05216352_12911"/>
<dbReference type="GO" id="GO:0015074">
    <property type="term" value="P:DNA integration"/>
    <property type="evidence" value="ECO:0007669"/>
    <property type="project" value="InterPro"/>
</dbReference>
<dbReference type="InterPro" id="IPR048020">
    <property type="entry name" value="Transpos_IS3"/>
</dbReference>
<feature type="domain" description="Integrase catalytic" evidence="1">
    <location>
        <begin position="35"/>
        <end position="197"/>
    </location>
</feature>
<dbReference type="Pfam" id="PF13333">
    <property type="entry name" value="rve_2"/>
    <property type="match status" value="1"/>
</dbReference>
<accession>A0A1G8RN47</accession>
<reference evidence="2 3" key="1">
    <citation type="submission" date="2016-10" db="EMBL/GenBank/DDBJ databases">
        <authorList>
            <person name="de Groot N.N."/>
        </authorList>
    </citation>
    <scope>NUCLEOTIDE SEQUENCE [LARGE SCALE GENOMIC DNA]</scope>
    <source>
        <strain evidence="3">P4B,CCM 7963,CECT 7998,DSM 25260,IBRC-M 10614,KCTC 13821</strain>
    </source>
</reference>
<organism evidence="2 3">
    <name type="scientific">Alteribacillus bidgolensis</name>
    <dbReference type="NCBI Taxonomy" id="930129"/>
    <lineage>
        <taxon>Bacteria</taxon>
        <taxon>Bacillati</taxon>
        <taxon>Bacillota</taxon>
        <taxon>Bacilli</taxon>
        <taxon>Bacillales</taxon>
        <taxon>Bacillaceae</taxon>
        <taxon>Alteribacillus</taxon>
    </lineage>
</organism>
<dbReference type="PANTHER" id="PTHR46889">
    <property type="entry name" value="TRANSPOSASE INSF FOR INSERTION SEQUENCE IS3B-RELATED"/>
    <property type="match status" value="1"/>
</dbReference>
<protein>
    <submittedName>
        <fullName evidence="2">Transposase InsO and inactivated derivatives</fullName>
    </submittedName>
</protein>
<evidence type="ECO:0000313" key="2">
    <source>
        <dbReference type="EMBL" id="SDJ17800.1"/>
    </source>
</evidence>
<dbReference type="AlphaFoldDB" id="A0A1G8RN47"/>
<evidence type="ECO:0000259" key="1">
    <source>
        <dbReference type="PROSITE" id="PS50994"/>
    </source>
</evidence>
<dbReference type="SUPFAM" id="SSF53098">
    <property type="entry name" value="Ribonuclease H-like"/>
    <property type="match status" value="1"/>
</dbReference>
<dbReference type="PROSITE" id="PS50994">
    <property type="entry name" value="INTEGRASE"/>
    <property type="match status" value="1"/>
</dbReference>
<dbReference type="Gene3D" id="3.30.420.10">
    <property type="entry name" value="Ribonuclease H-like superfamily/Ribonuclease H"/>
    <property type="match status" value="1"/>
</dbReference>
<dbReference type="Pfam" id="PF00665">
    <property type="entry name" value="rve"/>
    <property type="match status" value="1"/>
</dbReference>
<keyword evidence="3" id="KW-1185">Reference proteome</keyword>
<dbReference type="PANTHER" id="PTHR46889:SF4">
    <property type="entry name" value="TRANSPOSASE INSO FOR INSERTION SEQUENCE ELEMENT IS911B-RELATED"/>
    <property type="match status" value="1"/>
</dbReference>
<sequence length="197" mass="22828">MVIAGLQSMIRRKKKQYGKSNPQHIAENVLNREFTADQPNEKWVTDVTEFKYGSAHKAYLSAILDLHDGSIVSYVLSTTNNNPLVFETLNQATQAFPDAAPLLHSDRGFQYTSHGFKRLLQKAEIEPSMSRVGKFIDNGPMESFWGTLKCEKYYLHKYKTFDELQQAIDDYIHFYNHERLQKRLNDLTPMEYRSKAA</sequence>
<name>A0A1G8RN47_9BACI</name>
<dbReference type="Proteomes" id="UP000199017">
    <property type="component" value="Unassembled WGS sequence"/>
</dbReference>
<proteinExistence type="predicted"/>
<dbReference type="InterPro" id="IPR001584">
    <property type="entry name" value="Integrase_cat-core"/>
</dbReference>
<evidence type="ECO:0000313" key="3">
    <source>
        <dbReference type="Proteomes" id="UP000199017"/>
    </source>
</evidence>
<dbReference type="InterPro" id="IPR012337">
    <property type="entry name" value="RNaseH-like_sf"/>
</dbReference>
<dbReference type="InterPro" id="IPR036397">
    <property type="entry name" value="RNaseH_sf"/>
</dbReference>
<dbReference type="GO" id="GO:0003676">
    <property type="term" value="F:nucleic acid binding"/>
    <property type="evidence" value="ECO:0007669"/>
    <property type="project" value="InterPro"/>
</dbReference>
<gene>
    <name evidence="2" type="ORF">SAMN05216352_12911</name>
</gene>